<feature type="transmembrane region" description="Helical" evidence="1">
    <location>
        <begin position="144"/>
        <end position="160"/>
    </location>
</feature>
<feature type="transmembrane region" description="Helical" evidence="1">
    <location>
        <begin position="37"/>
        <end position="54"/>
    </location>
</feature>
<keyword evidence="1" id="KW-0472">Membrane</keyword>
<comment type="caution">
    <text evidence="2">The sequence shown here is derived from an EMBL/GenBank/DDBJ whole genome shotgun (WGS) entry which is preliminary data.</text>
</comment>
<dbReference type="OrthoDB" id="6870757at2"/>
<feature type="transmembrane region" description="Helical" evidence="1">
    <location>
        <begin position="322"/>
        <end position="343"/>
    </location>
</feature>
<keyword evidence="1" id="KW-1133">Transmembrane helix</keyword>
<dbReference type="Proteomes" id="UP000287605">
    <property type="component" value="Unassembled WGS sequence"/>
</dbReference>
<reference evidence="2 3" key="1">
    <citation type="submission" date="2017-05" db="EMBL/GenBank/DDBJ databases">
        <title>Vagococcus spp. assemblies.</title>
        <authorList>
            <person name="Gulvik C.A."/>
        </authorList>
    </citation>
    <scope>NUCLEOTIDE SEQUENCE [LARGE SCALE GENOMIC DNA]</scope>
    <source>
        <strain evidence="2 3">CCUG 51432</strain>
    </source>
</reference>
<dbReference type="AlphaFoldDB" id="A0A430B4E3"/>
<proteinExistence type="predicted"/>
<name>A0A430B4E3_9ENTE</name>
<gene>
    <name evidence="2" type="ORF">CBF29_01670</name>
</gene>
<feature type="transmembrane region" description="Helical" evidence="1">
    <location>
        <begin position="112"/>
        <end position="132"/>
    </location>
</feature>
<dbReference type="NCBIfam" id="TIGR04370">
    <property type="entry name" value="glyco_rpt_poly"/>
    <property type="match status" value="1"/>
</dbReference>
<evidence type="ECO:0000313" key="3">
    <source>
        <dbReference type="Proteomes" id="UP000287605"/>
    </source>
</evidence>
<evidence type="ECO:0000256" key="1">
    <source>
        <dbReference type="SAM" id="Phobius"/>
    </source>
</evidence>
<feature type="transmembrane region" description="Helical" evidence="1">
    <location>
        <begin position="75"/>
        <end position="92"/>
    </location>
</feature>
<protein>
    <recommendedName>
        <fullName evidence="4">Oligosaccharide repeat unit polymerase</fullName>
    </recommendedName>
</protein>
<accession>A0A430B4E3</accession>
<feature type="transmembrane region" description="Helical" evidence="1">
    <location>
        <begin position="374"/>
        <end position="390"/>
    </location>
</feature>
<evidence type="ECO:0008006" key="4">
    <source>
        <dbReference type="Google" id="ProtNLM"/>
    </source>
</evidence>
<keyword evidence="3" id="KW-1185">Reference proteome</keyword>
<sequence>MQKKIMLNPFSIFFIIILGILLTYSLSWSTFNEPLTVPMMLFLTFILITLLLFSKIFNRTFPEGTFVKRSFRINLIPWTLLAILSMAAEFVYEKAIPIIEILVLKSGYEYTSFGGIPGFHVFAVTFVSFLGLYCWQLFLEEKRWYLLLLSVLFVSFPIMLFNRGGFIMNLSSMFFIFLLHKRTMVIKLKYLSAFVLVLILLLYAFGIFGNIRSDSENAAKDITDSSFILRVGQATEEFKNSPVPDPFFWAYLYASTPIANLQYMTENIEPSNNLTLFITQTVFPDFIGKRVEEKIGRTVQQDQRRSPVFNVSTMFISSFKTLGFLGMLLTYFYFIFFVFLYSYMMKHMHTTKIIGIAILCTIAIFNMFDNMLVFSGLSFQLVYPILFWIYKKL</sequence>
<evidence type="ECO:0000313" key="2">
    <source>
        <dbReference type="EMBL" id="RSU15072.1"/>
    </source>
</evidence>
<dbReference type="RefSeq" id="WP_126806629.1">
    <property type="nucleotide sequence ID" value="NZ_NGKA01000002.1"/>
</dbReference>
<feature type="transmembrane region" description="Helical" evidence="1">
    <location>
        <begin position="190"/>
        <end position="211"/>
    </location>
</feature>
<keyword evidence="1" id="KW-0812">Transmembrane</keyword>
<dbReference type="EMBL" id="NGKA01000002">
    <property type="protein sequence ID" value="RSU15072.1"/>
    <property type="molecule type" value="Genomic_DNA"/>
</dbReference>
<organism evidence="2 3">
    <name type="scientific">Vagococcus elongatus</name>
    <dbReference type="NCBI Taxonomy" id="180344"/>
    <lineage>
        <taxon>Bacteria</taxon>
        <taxon>Bacillati</taxon>
        <taxon>Bacillota</taxon>
        <taxon>Bacilli</taxon>
        <taxon>Lactobacillales</taxon>
        <taxon>Enterococcaceae</taxon>
        <taxon>Vagococcus</taxon>
    </lineage>
</organism>
<feature type="transmembrane region" description="Helical" evidence="1">
    <location>
        <begin position="350"/>
        <end position="368"/>
    </location>
</feature>
<feature type="transmembrane region" description="Helical" evidence="1">
    <location>
        <begin position="12"/>
        <end position="31"/>
    </location>
</feature>